<dbReference type="PANTHER" id="PTHR36570:SF3">
    <property type="entry name" value="DISULFIDE BOND FORMATION PROTEIN B"/>
    <property type="match status" value="1"/>
</dbReference>
<protein>
    <recommendedName>
        <fullName evidence="14">Disulfide bond formation protein B</fullName>
    </recommendedName>
    <alternativeName>
        <fullName evidence="14">Disulfide oxidoreductase</fullName>
    </alternativeName>
</protein>
<keyword evidence="11 14" id="KW-1015">Disulfide bond</keyword>
<evidence type="ECO:0000256" key="13">
    <source>
        <dbReference type="ARBA" id="ARBA00023284"/>
    </source>
</evidence>
<dbReference type="Proteomes" id="UP000599523">
    <property type="component" value="Unassembled WGS sequence"/>
</dbReference>
<dbReference type="GO" id="GO:0005886">
    <property type="term" value="C:plasma membrane"/>
    <property type="evidence" value="ECO:0007669"/>
    <property type="project" value="UniProtKB-SubCell"/>
</dbReference>
<comment type="similarity">
    <text evidence="2 14">Belongs to the DsbB family.</text>
</comment>
<evidence type="ECO:0000313" key="16">
    <source>
        <dbReference type="EMBL" id="NMG03263.1"/>
    </source>
</evidence>
<keyword evidence="10 14" id="KW-0472">Membrane</keyword>
<evidence type="ECO:0000256" key="3">
    <source>
        <dbReference type="ARBA" id="ARBA00022448"/>
    </source>
</evidence>
<feature type="topological domain" description="Cytoplasmic" evidence="14">
    <location>
        <begin position="163"/>
        <end position="167"/>
    </location>
</feature>
<keyword evidence="9 14" id="KW-0560">Oxidoreductase</keyword>
<keyword evidence="8 14" id="KW-1133">Transmembrane helix</keyword>
<proteinExistence type="inferred from homology"/>
<comment type="caution">
    <text evidence="16">The sequence shown here is derived from an EMBL/GenBank/DDBJ whole genome shotgun (WGS) entry which is preliminary data.</text>
</comment>
<dbReference type="InterPro" id="IPR022920">
    <property type="entry name" value="Disulphide_bond_form_DsbB"/>
</dbReference>
<dbReference type="InterPro" id="IPR050183">
    <property type="entry name" value="DsbB"/>
</dbReference>
<evidence type="ECO:0000256" key="10">
    <source>
        <dbReference type="ARBA" id="ARBA00023136"/>
    </source>
</evidence>
<feature type="transmembrane region" description="Helical" evidence="15">
    <location>
        <begin position="69"/>
        <end position="91"/>
    </location>
</feature>
<name>A0A972JAN2_9RHOO</name>
<dbReference type="RefSeq" id="WP_168988019.1">
    <property type="nucleotide sequence ID" value="NZ_CAWPHM010000274.1"/>
</dbReference>
<dbReference type="GO" id="GO:0015035">
    <property type="term" value="F:protein-disulfide reductase activity"/>
    <property type="evidence" value="ECO:0007669"/>
    <property type="project" value="UniProtKB-UniRule"/>
</dbReference>
<comment type="function">
    <text evidence="14">Required for disulfide bond formation in some periplasmic proteins. Acts by oxidizing the DsbA protein.</text>
</comment>
<dbReference type="PANTHER" id="PTHR36570">
    <property type="entry name" value="DISULFIDE BOND FORMATION PROTEIN B"/>
    <property type="match status" value="1"/>
</dbReference>
<dbReference type="InterPro" id="IPR023380">
    <property type="entry name" value="DsbB-like_sf"/>
</dbReference>
<dbReference type="InterPro" id="IPR003752">
    <property type="entry name" value="DiS_bond_form_DsbB/BdbC"/>
</dbReference>
<feature type="topological domain" description="Periplasmic" evidence="14">
    <location>
        <begin position="29"/>
        <end position="46"/>
    </location>
</feature>
<evidence type="ECO:0000256" key="11">
    <source>
        <dbReference type="ARBA" id="ARBA00023157"/>
    </source>
</evidence>
<dbReference type="Pfam" id="PF02600">
    <property type="entry name" value="DsbB"/>
    <property type="match status" value="1"/>
</dbReference>
<dbReference type="HAMAP" id="MF_00286">
    <property type="entry name" value="DsbB"/>
    <property type="match status" value="1"/>
</dbReference>
<organism evidence="16 17">
    <name type="scientific">Azoarcus taiwanensis</name>
    <dbReference type="NCBI Taxonomy" id="666964"/>
    <lineage>
        <taxon>Bacteria</taxon>
        <taxon>Pseudomonadati</taxon>
        <taxon>Pseudomonadota</taxon>
        <taxon>Betaproteobacteria</taxon>
        <taxon>Rhodocyclales</taxon>
        <taxon>Zoogloeaceae</taxon>
        <taxon>Azoarcus</taxon>
    </lineage>
</organism>
<keyword evidence="5" id="KW-0997">Cell inner membrane</keyword>
<evidence type="ECO:0000256" key="15">
    <source>
        <dbReference type="SAM" id="Phobius"/>
    </source>
</evidence>
<keyword evidence="4 14" id="KW-1003">Cell membrane</keyword>
<evidence type="ECO:0000256" key="1">
    <source>
        <dbReference type="ARBA" id="ARBA00004429"/>
    </source>
</evidence>
<feature type="topological domain" description="Cytoplasmic" evidence="14">
    <location>
        <begin position="1"/>
        <end position="11"/>
    </location>
</feature>
<evidence type="ECO:0000313" key="17">
    <source>
        <dbReference type="Proteomes" id="UP000599523"/>
    </source>
</evidence>
<feature type="transmembrane region" description="Helical" evidence="15">
    <location>
        <begin position="44"/>
        <end position="62"/>
    </location>
</feature>
<keyword evidence="12 14" id="KW-0143">Chaperone</keyword>
<evidence type="ECO:0000256" key="6">
    <source>
        <dbReference type="ARBA" id="ARBA00022692"/>
    </source>
</evidence>
<feature type="disulfide bond" description="Redox-active" evidence="14">
    <location>
        <begin position="38"/>
        <end position="41"/>
    </location>
</feature>
<evidence type="ECO:0000256" key="8">
    <source>
        <dbReference type="ARBA" id="ARBA00022989"/>
    </source>
</evidence>
<feature type="topological domain" description="Cytoplasmic" evidence="14">
    <location>
        <begin position="64"/>
        <end position="69"/>
    </location>
</feature>
<dbReference type="Gene3D" id="1.20.1550.10">
    <property type="entry name" value="DsbB-like"/>
    <property type="match status" value="1"/>
</dbReference>
<keyword evidence="3 14" id="KW-0813">Transport</keyword>
<evidence type="ECO:0000256" key="12">
    <source>
        <dbReference type="ARBA" id="ARBA00023186"/>
    </source>
</evidence>
<evidence type="ECO:0000256" key="2">
    <source>
        <dbReference type="ARBA" id="ARBA00008823"/>
    </source>
</evidence>
<dbReference type="EMBL" id="WTVM01000049">
    <property type="protein sequence ID" value="NMG03263.1"/>
    <property type="molecule type" value="Genomic_DNA"/>
</dbReference>
<dbReference type="AlphaFoldDB" id="A0A972JAN2"/>
<keyword evidence="13 14" id="KW-0676">Redox-active center</keyword>
<evidence type="ECO:0000256" key="5">
    <source>
        <dbReference type="ARBA" id="ARBA00022519"/>
    </source>
</evidence>
<comment type="caution">
    <text evidence="14">Lacks conserved residue(s) required for the propagation of feature annotation.</text>
</comment>
<comment type="subcellular location">
    <subcellularLocation>
        <location evidence="1">Cell inner membrane</location>
        <topology evidence="1">Multi-pass membrane protein</topology>
    </subcellularLocation>
    <subcellularLocation>
        <location evidence="14">Cell membrane</location>
        <topology evidence="14">Multi-pass membrane protein</topology>
    </subcellularLocation>
</comment>
<keyword evidence="7 14" id="KW-0249">Electron transport</keyword>
<gene>
    <name evidence="14" type="primary">dsbB</name>
    <name evidence="16" type="ORF">GPA21_09780</name>
</gene>
<sequence length="167" mass="17718">MNPFSLPPRLLFLALFAVCTGLLAFGLYLQHVVGVEPCPMCIMQRYAFVAVALVGLVAGLHGPARTGSAIYSALLLVLSIAGGTVAAQQSILQRQPPDLAMCGPGLAYMVETYGLADALPMMFRGTGDCGSLSWTFLGLSIANWSLVCFICVGIFAAGMIWRGWKRG</sequence>
<accession>A0A972JAN2</accession>
<evidence type="ECO:0000256" key="14">
    <source>
        <dbReference type="HAMAP-Rule" id="MF_00286"/>
    </source>
</evidence>
<evidence type="ECO:0000256" key="9">
    <source>
        <dbReference type="ARBA" id="ARBA00023002"/>
    </source>
</evidence>
<feature type="transmembrane region" description="Helical" evidence="15">
    <location>
        <begin position="141"/>
        <end position="161"/>
    </location>
</feature>
<dbReference type="GO" id="GO:0009055">
    <property type="term" value="F:electron transfer activity"/>
    <property type="evidence" value="ECO:0007669"/>
    <property type="project" value="UniProtKB-UniRule"/>
</dbReference>
<dbReference type="SUPFAM" id="SSF158442">
    <property type="entry name" value="DsbB-like"/>
    <property type="match status" value="1"/>
</dbReference>
<dbReference type="GO" id="GO:0006457">
    <property type="term" value="P:protein folding"/>
    <property type="evidence" value="ECO:0007669"/>
    <property type="project" value="InterPro"/>
</dbReference>
<reference evidence="16" key="1">
    <citation type="submission" date="2019-12" db="EMBL/GenBank/DDBJ databases">
        <title>Comparative genomics gives insights into the taxonomy of the Azoarcus-Aromatoleum group and reveals separate origins of nif in the plant-associated Azoarcus and non-plant-associated Aromatoleum sub-groups.</title>
        <authorList>
            <person name="Lafos M."/>
            <person name="Maluk M."/>
            <person name="Batista M."/>
            <person name="Junghare M."/>
            <person name="Carmona M."/>
            <person name="Faoro H."/>
            <person name="Cruz L.M."/>
            <person name="Battistoni F."/>
            <person name="De Souza E."/>
            <person name="Pedrosa F."/>
            <person name="Chen W.-M."/>
            <person name="Poole P.S."/>
            <person name="Dixon R.A."/>
            <person name="James E.K."/>
        </authorList>
    </citation>
    <scope>NUCLEOTIDE SEQUENCE</scope>
    <source>
        <strain evidence="16">NSC3</strain>
    </source>
</reference>
<keyword evidence="6 14" id="KW-0812">Transmembrane</keyword>
<evidence type="ECO:0000256" key="7">
    <source>
        <dbReference type="ARBA" id="ARBA00022982"/>
    </source>
</evidence>
<evidence type="ECO:0000256" key="4">
    <source>
        <dbReference type="ARBA" id="ARBA00022475"/>
    </source>
</evidence>
<keyword evidence="17" id="KW-1185">Reference proteome</keyword>